<keyword evidence="1" id="KW-0472">Membrane</keyword>
<protein>
    <submittedName>
        <fullName evidence="2">Uncharacterized protein</fullName>
    </submittedName>
</protein>
<reference evidence="2 3" key="1">
    <citation type="submission" date="2024-03" db="EMBL/GenBank/DDBJ databases">
        <title>Human intestinal bacterial collection.</title>
        <authorList>
            <person name="Pauvert C."/>
            <person name="Hitch T.C.A."/>
            <person name="Clavel T."/>
        </authorList>
    </citation>
    <scope>NUCLEOTIDE SEQUENCE [LARGE SCALE GENOMIC DNA]</scope>
    <source>
        <strain evidence="2 3">CLA-SR-H021</strain>
    </source>
</reference>
<dbReference type="EMBL" id="JBBMFM010000037">
    <property type="protein sequence ID" value="MEQ2425615.1"/>
    <property type="molecule type" value="Genomic_DNA"/>
</dbReference>
<evidence type="ECO:0000256" key="1">
    <source>
        <dbReference type="SAM" id="Phobius"/>
    </source>
</evidence>
<comment type="caution">
    <text evidence="2">The sequence shown here is derived from an EMBL/GenBank/DDBJ whole genome shotgun (WGS) entry which is preliminary data.</text>
</comment>
<dbReference type="Proteomes" id="UP001454086">
    <property type="component" value="Unassembled WGS sequence"/>
</dbReference>
<evidence type="ECO:0000313" key="2">
    <source>
        <dbReference type="EMBL" id="MEQ2425615.1"/>
    </source>
</evidence>
<keyword evidence="3" id="KW-1185">Reference proteome</keyword>
<evidence type="ECO:0000313" key="3">
    <source>
        <dbReference type="Proteomes" id="UP001454086"/>
    </source>
</evidence>
<proteinExistence type="predicted"/>
<gene>
    <name evidence="2" type="ORF">WMQ36_11565</name>
</gene>
<dbReference type="RefSeq" id="WP_040380396.1">
    <property type="nucleotide sequence ID" value="NZ_JBBMFM010000037.1"/>
</dbReference>
<accession>A0ABV1D5D1</accession>
<keyword evidence="1" id="KW-1133">Transmembrane helix</keyword>
<name>A0ABV1D5D1_9FIRM</name>
<organism evidence="2 3">
    <name type="scientific">Enterocloster hominis</name>
    <name type="common">ex Hitch et al. 2024</name>
    <dbReference type="NCBI Taxonomy" id="1917870"/>
    <lineage>
        <taxon>Bacteria</taxon>
        <taxon>Bacillati</taxon>
        <taxon>Bacillota</taxon>
        <taxon>Clostridia</taxon>
        <taxon>Lachnospirales</taxon>
        <taxon>Lachnospiraceae</taxon>
        <taxon>Enterocloster</taxon>
    </lineage>
</organism>
<feature type="transmembrane region" description="Helical" evidence="1">
    <location>
        <begin position="12"/>
        <end position="34"/>
    </location>
</feature>
<sequence>MKKKKEQSGARKTLVFVTGLILTIIGTIVIPPLIKKCSNKMCKASLKNTEVNIEDMEPEIVPHDKTKGE</sequence>
<keyword evidence="1" id="KW-0812">Transmembrane</keyword>